<dbReference type="eggNOG" id="KOG0133">
    <property type="taxonomic scope" value="Eukaryota"/>
</dbReference>
<dbReference type="RefSeq" id="XP_005536993.1">
    <property type="nucleotide sequence ID" value="XM_005536936.1"/>
</dbReference>
<dbReference type="KEGG" id="cme:CYME_CMM076C"/>
<feature type="domain" description="Photolyase/cryptochrome alpha/beta" evidence="7">
    <location>
        <begin position="7"/>
        <end position="147"/>
    </location>
</feature>
<proteinExistence type="inferred from homology"/>
<dbReference type="Gene3D" id="3.40.50.620">
    <property type="entry name" value="HUPs"/>
    <property type="match status" value="1"/>
</dbReference>
<feature type="compositionally biased region" description="Basic and acidic residues" evidence="6">
    <location>
        <begin position="591"/>
        <end position="600"/>
    </location>
</feature>
<dbReference type="Gene3D" id="1.10.579.10">
    <property type="entry name" value="DNA Cyclobutane Dipyrimidine Photolyase, subunit A, domain 3"/>
    <property type="match status" value="1"/>
</dbReference>
<dbReference type="PANTHER" id="PTHR11455">
    <property type="entry name" value="CRYPTOCHROME"/>
    <property type="match status" value="1"/>
</dbReference>
<feature type="region of interest" description="Disordered" evidence="6">
    <location>
        <begin position="933"/>
        <end position="957"/>
    </location>
</feature>
<feature type="compositionally biased region" description="Low complexity" evidence="6">
    <location>
        <begin position="1021"/>
        <end position="1033"/>
    </location>
</feature>
<dbReference type="PRINTS" id="PR00147">
    <property type="entry name" value="DNAPHOTLYASE"/>
</dbReference>
<evidence type="ECO:0000256" key="5">
    <source>
        <dbReference type="PIRSR" id="PIRSR602081-1"/>
    </source>
</evidence>
<protein>
    <submittedName>
        <fullName evidence="8">Probable cryptochrome</fullName>
    </submittedName>
</protein>
<reference evidence="8 9" key="1">
    <citation type="journal article" date="2004" name="Nature">
        <title>Genome sequence of the ultrasmall unicellular red alga Cyanidioschyzon merolae 10D.</title>
        <authorList>
            <person name="Matsuzaki M."/>
            <person name="Misumi O."/>
            <person name="Shin-i T."/>
            <person name="Maruyama S."/>
            <person name="Takahara M."/>
            <person name="Miyagishima S."/>
            <person name="Mori T."/>
            <person name="Nishida K."/>
            <person name="Yagisawa F."/>
            <person name="Nishida K."/>
            <person name="Yoshida Y."/>
            <person name="Nishimura Y."/>
            <person name="Nakao S."/>
            <person name="Kobayashi T."/>
            <person name="Momoyama Y."/>
            <person name="Higashiyama T."/>
            <person name="Minoda A."/>
            <person name="Sano M."/>
            <person name="Nomoto H."/>
            <person name="Oishi K."/>
            <person name="Hayashi H."/>
            <person name="Ohta F."/>
            <person name="Nishizaka S."/>
            <person name="Haga S."/>
            <person name="Miura S."/>
            <person name="Morishita T."/>
            <person name="Kabeya Y."/>
            <person name="Terasawa K."/>
            <person name="Suzuki Y."/>
            <person name="Ishii Y."/>
            <person name="Asakawa S."/>
            <person name="Takano H."/>
            <person name="Ohta N."/>
            <person name="Kuroiwa H."/>
            <person name="Tanaka K."/>
            <person name="Shimizu N."/>
            <person name="Sugano S."/>
            <person name="Sato N."/>
            <person name="Nozaki H."/>
            <person name="Ogasawara N."/>
            <person name="Kohara Y."/>
            <person name="Kuroiwa T."/>
        </authorList>
    </citation>
    <scope>NUCLEOTIDE SEQUENCE [LARGE SCALE GENOMIC DNA]</scope>
    <source>
        <strain evidence="8 9">10D</strain>
    </source>
</reference>
<dbReference type="GeneID" id="16995097"/>
<feature type="binding site" evidence="5">
    <location>
        <begin position="429"/>
        <end position="431"/>
    </location>
    <ligand>
        <name>FAD</name>
        <dbReference type="ChEBI" id="CHEBI:57692"/>
    </ligand>
</feature>
<dbReference type="EMBL" id="AP006495">
    <property type="protein sequence ID" value="BAM80957.1"/>
    <property type="molecule type" value="Genomic_DNA"/>
</dbReference>
<dbReference type="GO" id="GO:0006950">
    <property type="term" value="P:response to stress"/>
    <property type="evidence" value="ECO:0007669"/>
    <property type="project" value="UniProtKB-ARBA"/>
</dbReference>
<dbReference type="Gene3D" id="1.25.40.80">
    <property type="match status" value="1"/>
</dbReference>
<evidence type="ECO:0000256" key="2">
    <source>
        <dbReference type="ARBA" id="ARBA00022630"/>
    </source>
</evidence>
<organism evidence="8 9">
    <name type="scientific">Cyanidioschyzon merolae (strain NIES-3377 / 10D)</name>
    <name type="common">Unicellular red alga</name>
    <dbReference type="NCBI Taxonomy" id="280699"/>
    <lineage>
        <taxon>Eukaryota</taxon>
        <taxon>Rhodophyta</taxon>
        <taxon>Bangiophyceae</taxon>
        <taxon>Cyanidiales</taxon>
        <taxon>Cyanidiaceae</taxon>
        <taxon>Cyanidioschyzon</taxon>
    </lineage>
</organism>
<accession>M1VDQ4</accession>
<dbReference type="STRING" id="280699.M1VDQ4"/>
<evidence type="ECO:0000256" key="4">
    <source>
        <dbReference type="ARBA" id="ARBA00022991"/>
    </source>
</evidence>
<evidence type="ECO:0000256" key="3">
    <source>
        <dbReference type="ARBA" id="ARBA00022827"/>
    </source>
</evidence>
<comment type="cofactor">
    <cofactor evidence="5">
        <name>FAD</name>
        <dbReference type="ChEBI" id="CHEBI:57692"/>
    </cofactor>
    <text evidence="5">Binds 1 FAD per subunit.</text>
</comment>
<dbReference type="OrthoDB" id="5990at2759"/>
<dbReference type="InterPro" id="IPR014729">
    <property type="entry name" value="Rossmann-like_a/b/a_fold"/>
</dbReference>
<dbReference type="HOGENOM" id="CLU_268265_0_0_1"/>
<dbReference type="GO" id="GO:0005737">
    <property type="term" value="C:cytoplasm"/>
    <property type="evidence" value="ECO:0007669"/>
    <property type="project" value="TreeGrafter"/>
</dbReference>
<dbReference type="GO" id="GO:0043153">
    <property type="term" value="P:entrainment of circadian clock by photoperiod"/>
    <property type="evidence" value="ECO:0007669"/>
    <property type="project" value="TreeGrafter"/>
</dbReference>
<keyword evidence="3 5" id="KW-0274">FAD</keyword>
<dbReference type="InterPro" id="IPR006050">
    <property type="entry name" value="DNA_photolyase_N"/>
</dbReference>
<dbReference type="Gramene" id="CMM076CT">
    <property type="protein sequence ID" value="CMM076CT"/>
    <property type="gene ID" value="CMM076C"/>
</dbReference>
<feature type="binding site" evidence="5">
    <location>
        <position position="273"/>
    </location>
    <ligand>
        <name>FAD</name>
        <dbReference type="ChEBI" id="CHEBI:57692"/>
    </ligand>
</feature>
<feature type="region of interest" description="Disordered" evidence="6">
    <location>
        <begin position="647"/>
        <end position="669"/>
    </location>
</feature>
<dbReference type="Proteomes" id="UP000007014">
    <property type="component" value="Chromosome 13"/>
</dbReference>
<evidence type="ECO:0000313" key="8">
    <source>
        <dbReference type="EMBL" id="BAM80957.1"/>
    </source>
</evidence>
<dbReference type="InterPro" id="IPR005101">
    <property type="entry name" value="Cryptochr/Photolyase_FAD-bd"/>
</dbReference>
<comment type="similarity">
    <text evidence="1">Belongs to the DNA photolyase class-1 family.</text>
</comment>
<dbReference type="PROSITE" id="PS51645">
    <property type="entry name" value="PHR_CRY_ALPHA_BETA"/>
    <property type="match status" value="1"/>
</dbReference>
<dbReference type="AlphaFoldDB" id="M1VDQ4"/>
<dbReference type="InterPro" id="IPR002081">
    <property type="entry name" value="Cryptochrome/DNA_photolyase_1"/>
</dbReference>
<sequence length="1225" mass="133136">MSSSRRPSVVWYRGHDLRVEDMPALLAAVQRGGPVVPVFIWAPEEDGMWCLGRPARWWLSRSIVALDRRLRELGCETGLILRRAKSESGGGGGVETTLLEVVKRCGAEAVYWNRVYDPVVLRRDEEVRRRWSKHHRLAVESFKAELLVEPWEVCATESRPASFGDRPLDTFHEFMSAWMAMPPPPEPLPAPKRIEPLIASQSGDQGPLFAVPESTMQPSDVLQSPGGEDTDTEMGIWWNQIHNLGSLEEYWRPGVDCVAERLQDFLTSVFPTYGDARRRQRLRNGTSRLSPYLRFGELSPRRLYHAVRASVLQSEPSDAIIRAARTLLRNLCLREYAYHMLFYRPSILDRPLVPEFDHFPCTKEDVGRLLEVWLSGRTGYPLVDAAMRELHHTGWLHSNLRFLVASFFTKYLLLPWQIGARCLFKLFIDGDLASNAICWQWVTGCNYDVFPLNCLVNPVVMGMRVDPEGEYVRTWCPELQQIPSSYIHAVWKCPPTILHQARVELGVTYPRPVVENRVARRRARDALRYLRQVVLNKRGYGVRVPNTLSLKGTQELMSDWPIDEVYNVLDSKQEDLFGLSDLGHELPSGRQPERPMRDSDASIDDQEIAGDSIGGDHVGLLPRVWSMSQDDPLHNVFDLGGSASGANGAQLAGPSPGLGGSNGYAQGPGGGNGGSSLMYGVSAGTFGNQQMALVSSGMGMGSSGVGGGGGGGGGGSDRSIPEVVVGAPSSVDEDSYTEKLHRVDSFHALLSAGATTPLARGSIMEPTGRVPGTNPDFMRAPPTEHLSSLSGIVAPNASHPSSAVHVSTSGSRSLVTAGGAAAALSPGQMMRTPNAAVDPGTTSASPLLLHHTGGAGHGRGSSRGTATLPGSQSQPMGTRSMLNANLPGSVFAFESGEPGAMPRPAPGHSLGPETSVSAPASWALINERPSLSAAEDASVHRRPGAMPASTSTRYDNGEAARYLEDRAGRKRALADEGVCTNPDLTMPERFPAVAAARVTQRLEHDTAGSVSSAAKTKRRASGAAAAPQAPAQQRTRDGSAPNEAPAPGSSALHHDATRAPAGSRWLEQGASGESLDVRSSSASSDRTAPITLEGLGDVEPPQTRSERLELLERIHRSDNAYARFAGFLLQHYDITENVRRNPKSTDFVRLRNLKDHFNRYSAPPRAGQGAAHREPLRIYRIKQFFSKILNLEVTGEWDRHAHGGVRGPYVYGLVLRADALQRAAP</sequence>
<dbReference type="PANTHER" id="PTHR11455:SF18">
    <property type="entry name" value="SI:CH1073-390K14.1"/>
    <property type="match status" value="1"/>
</dbReference>
<keyword evidence="4" id="KW-0157">Chromophore</keyword>
<feature type="compositionally biased region" description="Gly residues" evidence="6">
    <location>
        <begin position="656"/>
        <end position="669"/>
    </location>
</feature>
<reference evidence="8 9" key="2">
    <citation type="journal article" date="2007" name="BMC Biol.">
        <title>A 100%-complete sequence reveals unusually simple genomic features in the hot-spring red alga Cyanidioschyzon merolae.</title>
        <authorList>
            <person name="Nozaki H."/>
            <person name="Takano H."/>
            <person name="Misumi O."/>
            <person name="Terasawa K."/>
            <person name="Matsuzaki M."/>
            <person name="Maruyama S."/>
            <person name="Nishida K."/>
            <person name="Yagisawa F."/>
            <person name="Yoshida Y."/>
            <person name="Fujiwara T."/>
            <person name="Takio S."/>
            <person name="Tamura K."/>
            <person name="Chung S.J."/>
            <person name="Nakamura S."/>
            <person name="Kuroiwa H."/>
            <person name="Tanaka K."/>
            <person name="Sato N."/>
            <person name="Kuroiwa T."/>
        </authorList>
    </citation>
    <scope>NUCLEOTIDE SEQUENCE [LARGE SCALE GENOMIC DNA]</scope>
    <source>
        <strain evidence="8 9">10D</strain>
    </source>
</reference>
<evidence type="ECO:0000259" key="7">
    <source>
        <dbReference type="PROSITE" id="PS51645"/>
    </source>
</evidence>
<dbReference type="InterPro" id="IPR018394">
    <property type="entry name" value="DNA_photolyase_1_CS_C"/>
</dbReference>
<dbReference type="GO" id="GO:0071949">
    <property type="term" value="F:FAD binding"/>
    <property type="evidence" value="ECO:0007669"/>
    <property type="project" value="TreeGrafter"/>
</dbReference>
<name>M1VDQ4_CYAM1</name>
<dbReference type="Pfam" id="PF00875">
    <property type="entry name" value="DNA_photolyase"/>
    <property type="match status" value="1"/>
</dbReference>
<dbReference type="GO" id="GO:0003677">
    <property type="term" value="F:DNA binding"/>
    <property type="evidence" value="ECO:0007669"/>
    <property type="project" value="TreeGrafter"/>
</dbReference>
<dbReference type="InterPro" id="IPR036155">
    <property type="entry name" value="Crypto/Photolyase_N_sf"/>
</dbReference>
<dbReference type="InterPro" id="IPR036134">
    <property type="entry name" value="Crypto/Photolyase_FAD-like_sf"/>
</dbReference>
<keyword evidence="2 5" id="KW-0285">Flavoprotein</keyword>
<dbReference type="GO" id="GO:0005634">
    <property type="term" value="C:nucleus"/>
    <property type="evidence" value="ECO:0007669"/>
    <property type="project" value="TreeGrafter"/>
</dbReference>
<feature type="region of interest" description="Disordered" evidence="6">
    <location>
        <begin position="579"/>
        <end position="600"/>
    </location>
</feature>
<feature type="region of interest" description="Disordered" evidence="6">
    <location>
        <begin position="833"/>
        <end position="877"/>
    </location>
</feature>
<dbReference type="GO" id="GO:0003904">
    <property type="term" value="F:deoxyribodipyrimidine photo-lyase activity"/>
    <property type="evidence" value="ECO:0007669"/>
    <property type="project" value="TreeGrafter"/>
</dbReference>
<feature type="compositionally biased region" description="Polar residues" evidence="6">
    <location>
        <begin position="868"/>
        <end position="877"/>
    </location>
</feature>
<evidence type="ECO:0000256" key="6">
    <source>
        <dbReference type="SAM" id="MobiDB-lite"/>
    </source>
</evidence>
<feature type="binding site" evidence="5">
    <location>
        <begin position="286"/>
        <end position="290"/>
    </location>
    <ligand>
        <name>FAD</name>
        <dbReference type="ChEBI" id="CHEBI:57692"/>
    </ligand>
</feature>
<dbReference type="Pfam" id="PF03441">
    <property type="entry name" value="FAD_binding_7"/>
    <property type="match status" value="1"/>
</dbReference>
<feature type="region of interest" description="Disordered" evidence="6">
    <location>
        <begin position="896"/>
        <end position="915"/>
    </location>
</feature>
<dbReference type="GO" id="GO:0032922">
    <property type="term" value="P:circadian regulation of gene expression"/>
    <property type="evidence" value="ECO:0007669"/>
    <property type="project" value="TreeGrafter"/>
</dbReference>
<evidence type="ECO:0000313" key="9">
    <source>
        <dbReference type="Proteomes" id="UP000007014"/>
    </source>
</evidence>
<evidence type="ECO:0000256" key="1">
    <source>
        <dbReference type="ARBA" id="ARBA00005862"/>
    </source>
</evidence>
<feature type="region of interest" description="Disordered" evidence="6">
    <location>
        <begin position="1002"/>
        <end position="1100"/>
    </location>
</feature>
<dbReference type="OMA" id="WIHNILR"/>
<gene>
    <name evidence="8" type="ORF">CYME_CMM076C</name>
</gene>
<dbReference type="SUPFAM" id="SSF48173">
    <property type="entry name" value="Cryptochrome/photolyase FAD-binding domain"/>
    <property type="match status" value="1"/>
</dbReference>
<dbReference type="GO" id="GO:0006139">
    <property type="term" value="P:nucleobase-containing compound metabolic process"/>
    <property type="evidence" value="ECO:0007669"/>
    <property type="project" value="UniProtKB-ARBA"/>
</dbReference>
<dbReference type="SUPFAM" id="SSF52425">
    <property type="entry name" value="Cryptochrome/photolyase, N-terminal domain"/>
    <property type="match status" value="1"/>
</dbReference>
<keyword evidence="9" id="KW-1185">Reference proteome</keyword>
<dbReference type="PROSITE" id="PS00394">
    <property type="entry name" value="DNA_PHOTOLYASES_1_1"/>
    <property type="match status" value="1"/>
</dbReference>